<dbReference type="PROSITE" id="PS50893">
    <property type="entry name" value="ABC_TRANSPORTER_2"/>
    <property type="match status" value="1"/>
</dbReference>
<keyword evidence="2" id="KW-0472">Membrane</keyword>
<keyword evidence="1" id="KW-0813">Transport</keyword>
<dbReference type="PANTHER" id="PTHR43023:SF3">
    <property type="entry name" value="PROTEIN TRIGALACTOSYLDIACYLGLYCEROL 3, CHLOROPLASTIC"/>
    <property type="match status" value="1"/>
</dbReference>
<gene>
    <name evidence="6" type="ORF">I8E28_00925</name>
</gene>
<dbReference type="SUPFAM" id="SSF52540">
    <property type="entry name" value="P-loop containing nucleoside triphosphate hydrolases"/>
    <property type="match status" value="1"/>
</dbReference>
<evidence type="ECO:0000313" key="7">
    <source>
        <dbReference type="Proteomes" id="UP000617041"/>
    </source>
</evidence>
<protein>
    <submittedName>
        <fullName evidence="6">ATP-binding cassette domain-containing protein</fullName>
    </submittedName>
</protein>
<dbReference type="RefSeq" id="WP_200785982.1">
    <property type="nucleotide sequence ID" value="NZ_JAEDAO010000001.1"/>
</dbReference>
<dbReference type="Proteomes" id="UP000617041">
    <property type="component" value="Unassembled WGS sequence"/>
</dbReference>
<feature type="domain" description="ABC transporter" evidence="5">
    <location>
        <begin position="18"/>
        <end position="256"/>
    </location>
</feature>
<accession>A0A934PWW5</accession>
<keyword evidence="2" id="KW-1003">Cell membrane</keyword>
<dbReference type="GO" id="GO:0016887">
    <property type="term" value="F:ATP hydrolysis activity"/>
    <property type="evidence" value="ECO:0007669"/>
    <property type="project" value="InterPro"/>
</dbReference>
<dbReference type="AlphaFoldDB" id="A0A934PWW5"/>
<evidence type="ECO:0000313" key="6">
    <source>
        <dbReference type="EMBL" id="MBK0391140.1"/>
    </source>
</evidence>
<dbReference type="EMBL" id="JAEDAO010000001">
    <property type="protein sequence ID" value="MBK0391140.1"/>
    <property type="molecule type" value="Genomic_DNA"/>
</dbReference>
<dbReference type="InterPro" id="IPR003593">
    <property type="entry name" value="AAA+_ATPase"/>
</dbReference>
<organism evidence="6 7">
    <name type="scientific">Ramlibacter algicola</name>
    <dbReference type="NCBI Taxonomy" id="2795217"/>
    <lineage>
        <taxon>Bacteria</taxon>
        <taxon>Pseudomonadati</taxon>
        <taxon>Pseudomonadota</taxon>
        <taxon>Betaproteobacteria</taxon>
        <taxon>Burkholderiales</taxon>
        <taxon>Comamonadaceae</taxon>
        <taxon>Ramlibacter</taxon>
    </lineage>
</organism>
<dbReference type="GO" id="GO:0005524">
    <property type="term" value="F:ATP binding"/>
    <property type="evidence" value="ECO:0007669"/>
    <property type="project" value="UniProtKB-KW"/>
</dbReference>
<dbReference type="SMART" id="SM00382">
    <property type="entry name" value="AAA"/>
    <property type="match status" value="1"/>
</dbReference>
<comment type="caution">
    <text evidence="6">The sequence shown here is derived from an EMBL/GenBank/DDBJ whole genome shotgun (WGS) entry which is preliminary data.</text>
</comment>
<dbReference type="PANTHER" id="PTHR43023">
    <property type="entry name" value="PROTEIN TRIGALACTOSYLDIACYLGLYCEROL 3, CHLOROPLASTIC"/>
    <property type="match status" value="1"/>
</dbReference>
<dbReference type="InterPro" id="IPR027417">
    <property type="entry name" value="P-loop_NTPase"/>
</dbReference>
<evidence type="ECO:0000256" key="3">
    <source>
        <dbReference type="ARBA" id="ARBA00022741"/>
    </source>
</evidence>
<evidence type="ECO:0000259" key="5">
    <source>
        <dbReference type="PROSITE" id="PS50893"/>
    </source>
</evidence>
<dbReference type="InterPro" id="IPR017871">
    <property type="entry name" value="ABC_transporter-like_CS"/>
</dbReference>
<keyword evidence="7" id="KW-1185">Reference proteome</keyword>
<dbReference type="InterPro" id="IPR003439">
    <property type="entry name" value="ABC_transporter-like_ATP-bd"/>
</dbReference>
<evidence type="ECO:0000256" key="1">
    <source>
        <dbReference type="ARBA" id="ARBA00022448"/>
    </source>
</evidence>
<proteinExistence type="predicted"/>
<name>A0A934PWW5_9BURK</name>
<dbReference type="Pfam" id="PF00005">
    <property type="entry name" value="ABC_tran"/>
    <property type="match status" value="1"/>
</dbReference>
<dbReference type="Gene3D" id="3.40.50.300">
    <property type="entry name" value="P-loop containing nucleotide triphosphate hydrolases"/>
    <property type="match status" value="1"/>
</dbReference>
<keyword evidence="3" id="KW-0547">Nucleotide-binding</keyword>
<evidence type="ECO:0000256" key="4">
    <source>
        <dbReference type="ARBA" id="ARBA00022840"/>
    </source>
</evidence>
<reference evidence="6" key="1">
    <citation type="submission" date="2020-12" db="EMBL/GenBank/DDBJ databases">
        <title>Ramlibacter sp. nov., isolated from a freshwater alga, Cryptomonas.</title>
        <authorList>
            <person name="Kim H.M."/>
            <person name="Jeon C.O."/>
        </authorList>
    </citation>
    <scope>NUCLEOTIDE SEQUENCE</scope>
    <source>
        <strain evidence="6">CrO1</strain>
    </source>
</reference>
<keyword evidence="4 6" id="KW-0067">ATP-binding</keyword>
<dbReference type="PROSITE" id="PS00211">
    <property type="entry name" value="ABC_TRANSPORTER_1"/>
    <property type="match status" value="1"/>
</dbReference>
<sequence length="274" mass="30038">MEPRVQDPQQPKAATPMVEIRGLRTQFELPGRTFTVHDNLDLTVRRGEVMSLVGGSGTGKTVLLRQILGLEQPAAGEIRVLGQPRGSLGERAAASRVGMLFQHGALFSAFSVLENIAFPLRELRTLPTSLIHEAAMVKLQMVGLQPDDGAKMPSDLSGGMIKRVALARALIMDPPLLLLDEPTAGLDPDSSDGFVTLLRSLHRDLALTVIMVTHDLDTLFELSTRIAVLAEKRVIVNAPPKDVIAFQHPFIHDFFLGQRGQRAMELLREYPFAV</sequence>
<evidence type="ECO:0000256" key="2">
    <source>
        <dbReference type="ARBA" id="ARBA00022475"/>
    </source>
</evidence>